<dbReference type="GO" id="GO:0034204">
    <property type="term" value="P:lipid translocation"/>
    <property type="evidence" value="ECO:0007669"/>
    <property type="project" value="TreeGrafter"/>
</dbReference>
<evidence type="ECO:0000256" key="5">
    <source>
        <dbReference type="ARBA" id="ARBA00022984"/>
    </source>
</evidence>
<dbReference type="Proteomes" id="UP000595895">
    <property type="component" value="Chromosome"/>
</dbReference>
<name>A0A7T7S1J6_9ACTO</name>
<dbReference type="SUPFAM" id="SSF56112">
    <property type="entry name" value="Protein kinase-like (PK-like)"/>
    <property type="match status" value="1"/>
</dbReference>
<comment type="subcellular location">
    <subcellularLocation>
        <location evidence="1">Cell membrane</location>
        <topology evidence="1">Multi-pass membrane protein</topology>
    </subcellularLocation>
</comment>
<feature type="transmembrane region" description="Helical" evidence="9">
    <location>
        <begin position="303"/>
        <end position="321"/>
    </location>
</feature>
<evidence type="ECO:0000256" key="7">
    <source>
        <dbReference type="ARBA" id="ARBA00023136"/>
    </source>
</evidence>
<dbReference type="PANTHER" id="PTHR47019:SF1">
    <property type="entry name" value="LIPID II FLIPPASE MURJ"/>
    <property type="match status" value="1"/>
</dbReference>
<feature type="transmembrane region" description="Helical" evidence="9">
    <location>
        <begin position="382"/>
        <end position="401"/>
    </location>
</feature>
<feature type="region of interest" description="Disordered" evidence="8">
    <location>
        <begin position="881"/>
        <end position="930"/>
    </location>
</feature>
<dbReference type="InterPro" id="IPR051050">
    <property type="entry name" value="Lipid_II_flippase_MurJ/MviN"/>
</dbReference>
<feature type="transmembrane region" description="Helical" evidence="9">
    <location>
        <begin position="250"/>
        <end position="271"/>
    </location>
</feature>
<evidence type="ECO:0000256" key="6">
    <source>
        <dbReference type="ARBA" id="ARBA00022989"/>
    </source>
</evidence>
<keyword evidence="2" id="KW-1003">Cell membrane</keyword>
<dbReference type="GO" id="GO:0005886">
    <property type="term" value="C:plasma membrane"/>
    <property type="evidence" value="ECO:0007669"/>
    <property type="project" value="UniProtKB-SubCell"/>
</dbReference>
<evidence type="ECO:0000256" key="8">
    <source>
        <dbReference type="SAM" id="MobiDB-lite"/>
    </source>
</evidence>
<gene>
    <name evidence="10" type="ORF">JG540_10135</name>
</gene>
<feature type="transmembrane region" description="Helical" evidence="9">
    <location>
        <begin position="207"/>
        <end position="229"/>
    </location>
</feature>
<evidence type="ECO:0000313" key="11">
    <source>
        <dbReference type="Proteomes" id="UP000595895"/>
    </source>
</evidence>
<dbReference type="InterPro" id="IPR011009">
    <property type="entry name" value="Kinase-like_dom_sf"/>
</dbReference>
<keyword evidence="7 9" id="KW-0472">Membrane</keyword>
<dbReference type="EMBL" id="CP066802">
    <property type="protein sequence ID" value="QQM67333.1"/>
    <property type="molecule type" value="Genomic_DNA"/>
</dbReference>
<keyword evidence="5" id="KW-0573">Peptidoglycan synthesis</keyword>
<proteinExistence type="predicted"/>
<feature type="compositionally biased region" description="Pro residues" evidence="8">
    <location>
        <begin position="1027"/>
        <end position="1037"/>
    </location>
</feature>
<accession>A0A7T7S1J6</accession>
<dbReference type="GO" id="GO:0015648">
    <property type="term" value="F:lipid-linked peptidoglycan transporter activity"/>
    <property type="evidence" value="ECO:0007669"/>
    <property type="project" value="TreeGrafter"/>
</dbReference>
<organism evidence="10 11">
    <name type="scientific">Actinomyces weissii</name>
    <dbReference type="NCBI Taxonomy" id="675090"/>
    <lineage>
        <taxon>Bacteria</taxon>
        <taxon>Bacillati</taxon>
        <taxon>Actinomycetota</taxon>
        <taxon>Actinomycetes</taxon>
        <taxon>Actinomycetales</taxon>
        <taxon>Actinomycetaceae</taxon>
        <taxon>Actinomyces</taxon>
    </lineage>
</organism>
<feature type="transmembrane region" description="Helical" evidence="9">
    <location>
        <begin position="65"/>
        <end position="86"/>
    </location>
</feature>
<feature type="transmembrane region" description="Helical" evidence="9">
    <location>
        <begin position="516"/>
        <end position="538"/>
    </location>
</feature>
<evidence type="ECO:0000313" key="10">
    <source>
        <dbReference type="EMBL" id="QQM67333.1"/>
    </source>
</evidence>
<dbReference type="KEGG" id="awe:JG540_10135"/>
<dbReference type="GO" id="GO:0009252">
    <property type="term" value="P:peptidoglycan biosynthetic process"/>
    <property type="evidence" value="ECO:0007669"/>
    <property type="project" value="UniProtKB-KW"/>
</dbReference>
<evidence type="ECO:0000256" key="2">
    <source>
        <dbReference type="ARBA" id="ARBA00022475"/>
    </source>
</evidence>
<dbReference type="Gene3D" id="1.10.510.10">
    <property type="entry name" value="Transferase(Phosphotransferase) domain 1"/>
    <property type="match status" value="1"/>
</dbReference>
<keyword evidence="3 9" id="KW-0812">Transmembrane</keyword>
<feature type="region of interest" description="Disordered" evidence="8">
    <location>
        <begin position="963"/>
        <end position="990"/>
    </location>
</feature>
<feature type="compositionally biased region" description="Pro residues" evidence="8">
    <location>
        <begin position="886"/>
        <end position="900"/>
    </location>
</feature>
<feature type="compositionally biased region" description="Low complexity" evidence="8">
    <location>
        <begin position="1011"/>
        <end position="1026"/>
    </location>
</feature>
<feature type="transmembrane region" description="Helical" evidence="9">
    <location>
        <begin position="483"/>
        <end position="501"/>
    </location>
</feature>
<dbReference type="GO" id="GO:0008360">
    <property type="term" value="P:regulation of cell shape"/>
    <property type="evidence" value="ECO:0007669"/>
    <property type="project" value="UniProtKB-KW"/>
</dbReference>
<evidence type="ECO:0000256" key="1">
    <source>
        <dbReference type="ARBA" id="ARBA00004651"/>
    </source>
</evidence>
<feature type="transmembrane region" description="Helical" evidence="9">
    <location>
        <begin position="21"/>
        <end position="45"/>
    </location>
</feature>
<evidence type="ECO:0008006" key="12">
    <source>
        <dbReference type="Google" id="ProtNLM"/>
    </source>
</evidence>
<feature type="transmembrane region" description="Helical" evidence="9">
    <location>
        <begin position="168"/>
        <end position="187"/>
    </location>
</feature>
<dbReference type="Pfam" id="PF03023">
    <property type="entry name" value="MurJ"/>
    <property type="match status" value="1"/>
</dbReference>
<dbReference type="CDD" id="cd13123">
    <property type="entry name" value="MATE_MurJ_like"/>
    <property type="match status" value="1"/>
</dbReference>
<keyword evidence="11" id="KW-1185">Reference proteome</keyword>
<protein>
    <recommendedName>
        <fullName evidence="12">Murein biosynthesis integral membrane protein MurJ</fullName>
    </recommendedName>
</protein>
<dbReference type="RefSeq" id="WP_200275831.1">
    <property type="nucleotide sequence ID" value="NZ_CP066802.1"/>
</dbReference>
<dbReference type="InterPro" id="IPR004268">
    <property type="entry name" value="MurJ"/>
</dbReference>
<feature type="region of interest" description="Disordered" evidence="8">
    <location>
        <begin position="1081"/>
        <end position="1100"/>
    </location>
</feature>
<evidence type="ECO:0000256" key="9">
    <source>
        <dbReference type="SAM" id="Phobius"/>
    </source>
</evidence>
<keyword evidence="4" id="KW-0133">Cell shape</keyword>
<evidence type="ECO:0000256" key="4">
    <source>
        <dbReference type="ARBA" id="ARBA00022960"/>
    </source>
</evidence>
<keyword evidence="6 9" id="KW-1133">Transmembrane helix</keyword>
<feature type="region of interest" description="Disordered" evidence="8">
    <location>
        <begin position="825"/>
        <end position="846"/>
    </location>
</feature>
<reference evidence="10 11" key="1">
    <citation type="submission" date="2020-12" db="EMBL/GenBank/DDBJ databases">
        <authorList>
            <person name="Zhou J."/>
        </authorList>
    </citation>
    <scope>NUCLEOTIDE SEQUENCE [LARGE SCALE GENOMIC DNA]</scope>
    <source>
        <strain evidence="10 11">CCUG 61299</strain>
    </source>
</reference>
<feature type="transmembrane region" description="Helical" evidence="9">
    <location>
        <begin position="413"/>
        <end position="435"/>
    </location>
</feature>
<feature type="transmembrane region" description="Helical" evidence="9">
    <location>
        <begin position="98"/>
        <end position="125"/>
    </location>
</feature>
<feature type="transmembrane region" description="Helical" evidence="9">
    <location>
        <begin position="342"/>
        <end position="362"/>
    </location>
</feature>
<evidence type="ECO:0000256" key="3">
    <source>
        <dbReference type="ARBA" id="ARBA00022692"/>
    </source>
</evidence>
<feature type="region of interest" description="Disordered" evidence="8">
    <location>
        <begin position="1011"/>
        <end position="1072"/>
    </location>
</feature>
<feature type="transmembrane region" description="Helical" evidence="9">
    <location>
        <begin position="441"/>
        <end position="463"/>
    </location>
</feature>
<feature type="transmembrane region" description="Helical" evidence="9">
    <location>
        <begin position="1158"/>
        <end position="1178"/>
    </location>
</feature>
<feature type="transmembrane region" description="Helical" evidence="9">
    <location>
        <begin position="131"/>
        <end position="156"/>
    </location>
</feature>
<sequence>MSGQKQADLGRKASLARSSAIMFAGTLVSRLLGFVRNALVVVALGATASGAADAFNTANALPTQLYNLLLGGILNAVLVPQIVRALRQDNGDDVVNRLLTAAGALVAGVTAVMTIASPLVVLLYASGLGRWQPLAVAFTFWCMPQVFFYGLTALWGQVLNAKEHFGPYMWAPVVNNVIAILSLLAYVRLYGAYAAGGEPQAWDGMRIAVIAGGATLGIVLQALTLYLPLRRTGFRPKLVWGVRGIGLRETSIVASWALAGVLVTGLADIAWTNLGSAAVTEAERAAASGLIIPSTTMWNNAQLIYVLPQSLVTTSIITALFTRMSVKAAERDGAGVRDDFSLGARSVAVFTMLATVGIGVLATPALQAFVPTLSLAEAQASAPMLVALALGIVPQGLWFTAQRVLLAYTDTRRLFWAYVPVGTVPIVAAFLIHAVAPAQHWMTLAALVNTLCHVIGLAICVPFMRRYLPDLDSARIARTHLRLGVAAVAAALVGTGIRSLIGPADGSLTGRRPVDALVTILVVAVVMTVVYLLVAAWAKVEELSVATGPAARILRKVGRLLGPAGGPVLALAERLAPVEVRVPASVPVPAVAPAAVPGAGTGAATVPGARRTTETVLQPSATMGLDSRGEREGRGVDEGKPIGSGRYRVLDTLPTTLPHIIRHRGKDTILDRDVTILMLTPATAHREEVLSAAARAVLVDDRRCQRIYDVDQGREAFIVSEPISGVTLPRLVEQGLPASQARAIIGEAAQALASASERNLHHLVLQPESVRVDAHGQVKVTGVGIDGAARGMDSRFRSPLLADKDDAKALVELLYYAVTGRWPGKRSGVRPAPRRGGMPVPPSEIASGVAPEIDALCERVWKDDVPRSAAEVAALLEPWPQVQAPKVPPRPRPAQGPASPPAASGAPARTVTGSRQPGPQHQEPAASPLSGAGALVSASAAAVGAGAAAAASTMAGATRSFLTRFNRSRRTETLPAGAPRDPAPYASAGAASAPADAAPVAADPVAAGTAAADTMAAPQPGGTTPLPAQPTPLPGAPSPGVERSQQVPPTAAAWSASPQVAPAQPYESPATSAHAYPVEAATPQATGPSPQEGAPGGPGSTRIVDIDSVQAEVHGPVAVSSELTNVGPEGPALLEEDASFEDLVSGEDEDTKRSTNGVLIAIGVAVLLVVALAIANLLDLARVPLTDQEIPAAKTVPSQSAAAGEGSDQAPAATPVIAAVQVLDGDEHPELASAITDGDPATDWYTRFYNDPKISNNGKAGIGVALKLQAPATVSSVELQGTAAGGHFQLRSTTAEDPAGGSLLAEGAFVGGTTQVSVSPTQAESIVLWVTEMPRTGNGENRVTLAGVTIR</sequence>
<dbReference type="PANTHER" id="PTHR47019">
    <property type="entry name" value="LIPID II FLIPPASE MURJ"/>
    <property type="match status" value="1"/>
</dbReference>